<accession>A0A6A6IS63</accession>
<dbReference type="EMBL" id="ML987191">
    <property type="protein sequence ID" value="KAF2253385.1"/>
    <property type="molecule type" value="Genomic_DNA"/>
</dbReference>
<dbReference type="RefSeq" id="XP_033688389.1">
    <property type="nucleotide sequence ID" value="XM_033820765.1"/>
</dbReference>
<dbReference type="Proteomes" id="UP000800094">
    <property type="component" value="Unassembled WGS sequence"/>
</dbReference>
<dbReference type="GeneID" id="54574095"/>
<protein>
    <recommendedName>
        <fullName evidence="3">F-box domain-containing protein</fullName>
    </recommendedName>
</protein>
<sequence>MSGALPPRRQVPRAARRSRPNAWYSSLARIAFERQALRGMQPQNPPHTAPRGDTFNFLALPRELRDKIYSYIVGKNADFPRDIYDSVKPQACYELQSPESPRQI</sequence>
<dbReference type="AlphaFoldDB" id="A0A6A6IS63"/>
<proteinExistence type="predicted"/>
<evidence type="ECO:0008006" key="3">
    <source>
        <dbReference type="Google" id="ProtNLM"/>
    </source>
</evidence>
<keyword evidence="2" id="KW-1185">Reference proteome</keyword>
<name>A0A6A6IS63_9PLEO</name>
<evidence type="ECO:0000313" key="2">
    <source>
        <dbReference type="Proteomes" id="UP000800094"/>
    </source>
</evidence>
<dbReference type="OrthoDB" id="5413827at2759"/>
<evidence type="ECO:0000313" key="1">
    <source>
        <dbReference type="EMBL" id="KAF2253385.1"/>
    </source>
</evidence>
<reference evidence="1" key="1">
    <citation type="journal article" date="2020" name="Stud. Mycol.">
        <title>101 Dothideomycetes genomes: a test case for predicting lifestyles and emergence of pathogens.</title>
        <authorList>
            <person name="Haridas S."/>
            <person name="Albert R."/>
            <person name="Binder M."/>
            <person name="Bloem J."/>
            <person name="Labutti K."/>
            <person name="Salamov A."/>
            <person name="Andreopoulos B."/>
            <person name="Baker S."/>
            <person name="Barry K."/>
            <person name="Bills G."/>
            <person name="Bluhm B."/>
            <person name="Cannon C."/>
            <person name="Castanera R."/>
            <person name="Culley D."/>
            <person name="Daum C."/>
            <person name="Ezra D."/>
            <person name="Gonzalez J."/>
            <person name="Henrissat B."/>
            <person name="Kuo A."/>
            <person name="Liang C."/>
            <person name="Lipzen A."/>
            <person name="Lutzoni F."/>
            <person name="Magnuson J."/>
            <person name="Mondo S."/>
            <person name="Nolan M."/>
            <person name="Ohm R."/>
            <person name="Pangilinan J."/>
            <person name="Park H.-J."/>
            <person name="Ramirez L."/>
            <person name="Alfaro M."/>
            <person name="Sun H."/>
            <person name="Tritt A."/>
            <person name="Yoshinaga Y."/>
            <person name="Zwiers L.-H."/>
            <person name="Turgeon B."/>
            <person name="Goodwin S."/>
            <person name="Spatafora J."/>
            <person name="Crous P."/>
            <person name="Grigoriev I."/>
        </authorList>
    </citation>
    <scope>NUCLEOTIDE SEQUENCE</scope>
    <source>
        <strain evidence="1">CBS 122368</strain>
    </source>
</reference>
<gene>
    <name evidence="1" type="ORF">BU26DRAFT_221731</name>
</gene>
<organism evidence="1 2">
    <name type="scientific">Trematosphaeria pertusa</name>
    <dbReference type="NCBI Taxonomy" id="390896"/>
    <lineage>
        <taxon>Eukaryota</taxon>
        <taxon>Fungi</taxon>
        <taxon>Dikarya</taxon>
        <taxon>Ascomycota</taxon>
        <taxon>Pezizomycotina</taxon>
        <taxon>Dothideomycetes</taxon>
        <taxon>Pleosporomycetidae</taxon>
        <taxon>Pleosporales</taxon>
        <taxon>Massarineae</taxon>
        <taxon>Trematosphaeriaceae</taxon>
        <taxon>Trematosphaeria</taxon>
    </lineage>
</organism>